<feature type="transmembrane region" description="Helical" evidence="1">
    <location>
        <begin position="134"/>
        <end position="155"/>
    </location>
</feature>
<gene>
    <name evidence="2" type="ORF">OE229_17975</name>
</gene>
<evidence type="ECO:0000256" key="1">
    <source>
        <dbReference type="SAM" id="Phobius"/>
    </source>
</evidence>
<proteinExistence type="predicted"/>
<dbReference type="KEGG" id="cpoi:OE229_17975"/>
<name>A0A9Q9T4H5_9MICO</name>
<dbReference type="Proteomes" id="UP001062223">
    <property type="component" value="Plasmid unnamed"/>
</dbReference>
<keyword evidence="1" id="KW-0472">Membrane</keyword>
<reference evidence="2" key="1">
    <citation type="submission" date="2022-09" db="EMBL/GenBank/DDBJ databases">
        <title>Taxonomy of Curtobacterium flaccumfaciens.</title>
        <authorList>
            <person name="Osdaghi E."/>
            <person name="Taghavi S.M."/>
            <person name="Hamidizade M."/>
            <person name="Abachi H."/>
            <person name="Fazliarab A."/>
            <person name="Baeyen S."/>
            <person name="Portier P."/>
            <person name="Van Vaerenbergh J."/>
            <person name="Jacques M.-A."/>
        </authorList>
    </citation>
    <scope>NUCLEOTIDE SEQUENCE</scope>
    <source>
        <strain evidence="2">AGQB46</strain>
        <plasmid evidence="2">unnamed</plasmid>
    </source>
</reference>
<dbReference type="EMBL" id="CP106880">
    <property type="protein sequence ID" value="UYC82719.1"/>
    <property type="molecule type" value="Genomic_DNA"/>
</dbReference>
<feature type="transmembrane region" description="Helical" evidence="1">
    <location>
        <begin position="94"/>
        <end position="114"/>
    </location>
</feature>
<evidence type="ECO:0000313" key="2">
    <source>
        <dbReference type="EMBL" id="UYC82719.1"/>
    </source>
</evidence>
<feature type="transmembrane region" description="Helical" evidence="1">
    <location>
        <begin position="167"/>
        <end position="193"/>
    </location>
</feature>
<feature type="transmembrane region" description="Helical" evidence="1">
    <location>
        <begin position="34"/>
        <end position="51"/>
    </location>
</feature>
<feature type="transmembrane region" description="Helical" evidence="1">
    <location>
        <begin position="6"/>
        <end position="22"/>
    </location>
</feature>
<accession>A0A9Q9T4H5</accession>
<dbReference type="RefSeq" id="WP_214585446.1">
    <property type="nucleotide sequence ID" value="NZ_CP104936.1"/>
</dbReference>
<feature type="transmembrane region" description="Helical" evidence="1">
    <location>
        <begin position="63"/>
        <end position="82"/>
    </location>
</feature>
<keyword evidence="1" id="KW-1133">Transmembrane helix</keyword>
<organism evidence="2 3">
    <name type="scientific">Curtobacterium poinsettiae</name>
    <dbReference type="NCBI Taxonomy" id="159612"/>
    <lineage>
        <taxon>Bacteria</taxon>
        <taxon>Bacillati</taxon>
        <taxon>Actinomycetota</taxon>
        <taxon>Actinomycetes</taxon>
        <taxon>Micrococcales</taxon>
        <taxon>Microbacteriaceae</taxon>
        <taxon>Curtobacterium</taxon>
    </lineage>
</organism>
<protein>
    <submittedName>
        <fullName evidence="2">Uncharacterized protein</fullName>
    </submittedName>
</protein>
<keyword evidence="1" id="KW-0812">Transmembrane</keyword>
<evidence type="ECO:0000313" key="3">
    <source>
        <dbReference type="Proteomes" id="UP001062223"/>
    </source>
</evidence>
<sequence>MTGIATVISVWIAAAAMLFPNVRGKNSMLPTGVVFWAIGCSLQAPWLYVVVDRFLGGENLTNLLYRSAVIVALGCLEVMVIRAMSGSRIRLVEAGVWAVTFVMIATQSALFMAADWSVSDPYLGRYTGEPLRELFAAILPICVGLFGIQVLRVAFKGLPGYGEWTTRWGVSLIGVAAVVDLLWVSESLVIGVVRATVAPHALMTGNVEPLWEIAVVSMCVVTAVGVVVAAAHPVLVPAWRRVLLIVSIPVSDRAMLTNPEYSVHTRSERHQAAFRSRGEVAELALWQRWAELEDNIRLRQFQPRWYERQLIHLMMGATSASFAGSIVPQLLLPNPDTEHRPGPTRIESTA</sequence>
<dbReference type="GeneID" id="99625298"/>
<geneLocation type="plasmid" evidence="2 3">
    <name>unnamed</name>
</geneLocation>
<feature type="transmembrane region" description="Helical" evidence="1">
    <location>
        <begin position="310"/>
        <end position="331"/>
    </location>
</feature>
<dbReference type="AlphaFoldDB" id="A0A9Q9T4H5"/>
<feature type="transmembrane region" description="Helical" evidence="1">
    <location>
        <begin position="213"/>
        <end position="235"/>
    </location>
</feature>
<keyword evidence="2" id="KW-0614">Plasmid</keyword>